<evidence type="ECO:0000313" key="10">
    <source>
        <dbReference type="EMBL" id="KAG2499662.1"/>
    </source>
</evidence>
<dbReference type="PROSITE" id="PS50011">
    <property type="entry name" value="PROTEIN_KINASE_DOM"/>
    <property type="match status" value="1"/>
</dbReference>
<dbReference type="Gene3D" id="1.10.510.10">
    <property type="entry name" value="Transferase(Phosphotransferase) domain 1"/>
    <property type="match status" value="1"/>
</dbReference>
<dbReference type="InterPro" id="IPR008271">
    <property type="entry name" value="Ser/Thr_kinase_AS"/>
</dbReference>
<protein>
    <recommendedName>
        <fullName evidence="9">Protein kinase domain-containing protein</fullName>
    </recommendedName>
</protein>
<keyword evidence="4" id="KW-0418">Kinase</keyword>
<evidence type="ECO:0000259" key="9">
    <source>
        <dbReference type="PROSITE" id="PS50011"/>
    </source>
</evidence>
<dbReference type="SMART" id="SM00220">
    <property type="entry name" value="S_TKc"/>
    <property type="match status" value="1"/>
</dbReference>
<evidence type="ECO:0000256" key="8">
    <source>
        <dbReference type="PIRSR" id="PIRSR630616-3"/>
    </source>
</evidence>
<evidence type="ECO:0000256" key="4">
    <source>
        <dbReference type="ARBA" id="ARBA00022777"/>
    </source>
</evidence>
<organism evidence="10 11">
    <name type="scientific">Edaphochlamys debaryana</name>
    <dbReference type="NCBI Taxonomy" id="47281"/>
    <lineage>
        <taxon>Eukaryota</taxon>
        <taxon>Viridiplantae</taxon>
        <taxon>Chlorophyta</taxon>
        <taxon>core chlorophytes</taxon>
        <taxon>Chlorophyceae</taxon>
        <taxon>CS clade</taxon>
        <taxon>Chlamydomonadales</taxon>
        <taxon>Chlamydomonadales incertae sedis</taxon>
        <taxon>Edaphochlamys</taxon>
    </lineage>
</organism>
<feature type="binding site" evidence="7">
    <location>
        <position position="51"/>
    </location>
    <ligand>
        <name>ATP</name>
        <dbReference type="ChEBI" id="CHEBI:30616"/>
    </ligand>
</feature>
<keyword evidence="2" id="KW-0808">Transferase</keyword>
<evidence type="ECO:0000256" key="1">
    <source>
        <dbReference type="ARBA" id="ARBA00022527"/>
    </source>
</evidence>
<gene>
    <name evidence="10" type="ORF">HYH03_002599</name>
</gene>
<dbReference type="PANTHER" id="PTHR24350">
    <property type="entry name" value="SERINE/THREONINE-PROTEIN KINASE IAL-RELATED"/>
    <property type="match status" value="1"/>
</dbReference>
<reference evidence="10" key="1">
    <citation type="journal article" date="2020" name="bioRxiv">
        <title>Comparative genomics of Chlamydomonas.</title>
        <authorList>
            <person name="Craig R.J."/>
            <person name="Hasan A.R."/>
            <person name="Ness R.W."/>
            <person name="Keightley P.D."/>
        </authorList>
    </citation>
    <scope>NUCLEOTIDE SEQUENCE</scope>
    <source>
        <strain evidence="10">CCAP 11/70</strain>
    </source>
</reference>
<dbReference type="Pfam" id="PF00069">
    <property type="entry name" value="Pkinase"/>
    <property type="match status" value="1"/>
</dbReference>
<keyword evidence="3 7" id="KW-0547">Nucleotide-binding</keyword>
<dbReference type="InterPro" id="IPR030616">
    <property type="entry name" value="Aur-like"/>
</dbReference>
<evidence type="ECO:0000313" key="11">
    <source>
        <dbReference type="Proteomes" id="UP000612055"/>
    </source>
</evidence>
<feature type="binding site" evidence="7">
    <location>
        <begin position="100"/>
        <end position="102"/>
    </location>
    <ligand>
        <name>ATP</name>
        <dbReference type="ChEBI" id="CHEBI:30616"/>
    </ligand>
</feature>
<feature type="domain" description="Protein kinase" evidence="9">
    <location>
        <begin position="11"/>
        <end position="290"/>
    </location>
</feature>
<evidence type="ECO:0000256" key="6">
    <source>
        <dbReference type="PIRSR" id="PIRSR630616-1"/>
    </source>
</evidence>
<dbReference type="InterPro" id="IPR011009">
    <property type="entry name" value="Kinase-like_dom_sf"/>
</dbReference>
<sequence>MLRKDWSLDDYAVRARLYKGTMSAVYRPFRSVHGRPSQARCLLSGLPVALKIYFKQRVPDNVVHQVMREVAIHLQASSARNALQLYAAFQTEELLVLVMELAPRGSLEAVCQQGTPSGRLSEEQLRALVLAPLLDALSYLHARGICHRDIKPENLLFTADWGLRLADFGVSINLLHERAVTRAGTADYMAPEVERCPLKARPSDNKDNAGIAYTTAADVWSVGVLAYELLVGFPPVVTTSAGAGVQGFDNAHLSFPASVSAAARDFISWALALRPEERPTVHQLKSHPWLKAATAAASLQSLL</sequence>
<dbReference type="EMBL" id="JAEHOE010000006">
    <property type="protein sequence ID" value="KAG2499662.1"/>
    <property type="molecule type" value="Genomic_DNA"/>
</dbReference>
<accession>A0A836C5F0</accession>
<evidence type="ECO:0000256" key="7">
    <source>
        <dbReference type="PIRSR" id="PIRSR630616-2"/>
    </source>
</evidence>
<feature type="active site" description="Proton acceptor" evidence="6">
    <location>
        <position position="149"/>
    </location>
</feature>
<keyword evidence="5 7" id="KW-0067">ATP-binding</keyword>
<keyword evidence="1" id="KW-0723">Serine/threonine-protein kinase</keyword>
<feature type="binding site" evidence="7">
    <location>
        <begin position="153"/>
        <end position="154"/>
    </location>
    <ligand>
        <name>ATP</name>
        <dbReference type="ChEBI" id="CHEBI:30616"/>
    </ligand>
</feature>
<feature type="cross-link" description="Glycyl lysine isopeptide (Lys-Gly) (interchain with G-Cter in SUMO2)" evidence="8">
    <location>
        <position position="151"/>
    </location>
</feature>
<evidence type="ECO:0000256" key="2">
    <source>
        <dbReference type="ARBA" id="ARBA00022679"/>
    </source>
</evidence>
<dbReference type="GO" id="GO:0005524">
    <property type="term" value="F:ATP binding"/>
    <property type="evidence" value="ECO:0007669"/>
    <property type="project" value="UniProtKB-KW"/>
</dbReference>
<feature type="binding site" evidence="7">
    <location>
        <position position="167"/>
    </location>
    <ligand>
        <name>ATP</name>
        <dbReference type="ChEBI" id="CHEBI:30616"/>
    </ligand>
</feature>
<keyword evidence="11" id="KW-1185">Reference proteome</keyword>
<evidence type="ECO:0000256" key="3">
    <source>
        <dbReference type="ARBA" id="ARBA00022741"/>
    </source>
</evidence>
<dbReference type="SUPFAM" id="SSF56112">
    <property type="entry name" value="Protein kinase-like (PK-like)"/>
    <property type="match status" value="1"/>
</dbReference>
<dbReference type="FunFam" id="1.10.510.10:FF:000813">
    <property type="entry name" value="Aurora-like kinase"/>
    <property type="match status" value="1"/>
</dbReference>
<dbReference type="GO" id="GO:0004674">
    <property type="term" value="F:protein serine/threonine kinase activity"/>
    <property type="evidence" value="ECO:0007669"/>
    <property type="project" value="UniProtKB-KW"/>
</dbReference>
<name>A0A836C5F0_9CHLO</name>
<proteinExistence type="predicted"/>
<evidence type="ECO:0000256" key="5">
    <source>
        <dbReference type="ARBA" id="ARBA00022840"/>
    </source>
</evidence>
<comment type="caution">
    <text evidence="10">The sequence shown here is derived from an EMBL/GenBank/DDBJ whole genome shotgun (WGS) entry which is preliminary data.</text>
</comment>
<dbReference type="AlphaFoldDB" id="A0A836C5F0"/>
<dbReference type="InterPro" id="IPR000719">
    <property type="entry name" value="Prot_kinase_dom"/>
</dbReference>
<dbReference type="PROSITE" id="PS00108">
    <property type="entry name" value="PROTEIN_KINASE_ST"/>
    <property type="match status" value="1"/>
</dbReference>
<dbReference type="OrthoDB" id="377346at2759"/>
<dbReference type="Proteomes" id="UP000612055">
    <property type="component" value="Unassembled WGS sequence"/>
</dbReference>